<proteinExistence type="predicted"/>
<dbReference type="EMBL" id="FNQC01000029">
    <property type="protein sequence ID" value="SDZ57501.1"/>
    <property type="molecule type" value="Genomic_DNA"/>
</dbReference>
<dbReference type="InterPro" id="IPR013762">
    <property type="entry name" value="Integrase-like_cat_sf"/>
</dbReference>
<evidence type="ECO:0000313" key="3">
    <source>
        <dbReference type="Proteomes" id="UP000199663"/>
    </source>
</evidence>
<gene>
    <name evidence="2" type="ORF">SAMN05444412_12919</name>
</gene>
<sequence>MNRYVERYSVRRTIGGISSPLYFPLLTYASVLKSQHAPVTLIAEALGHADIRTTQVYLDSFANSELDHFNDLL</sequence>
<organism evidence="2 3">
    <name type="scientific">Rhodonellum ikkaensis</name>
    <dbReference type="NCBI Taxonomy" id="336829"/>
    <lineage>
        <taxon>Bacteria</taxon>
        <taxon>Pseudomonadati</taxon>
        <taxon>Bacteroidota</taxon>
        <taxon>Cytophagia</taxon>
        <taxon>Cytophagales</taxon>
        <taxon>Cytophagaceae</taxon>
        <taxon>Rhodonellum</taxon>
    </lineage>
</organism>
<dbReference type="Gene3D" id="1.10.443.10">
    <property type="entry name" value="Intergrase catalytic core"/>
    <property type="match status" value="1"/>
</dbReference>
<evidence type="ECO:0000313" key="2">
    <source>
        <dbReference type="EMBL" id="SDZ57501.1"/>
    </source>
</evidence>
<dbReference type="RefSeq" id="WP_019600598.1">
    <property type="nucleotide sequence ID" value="NZ_FNQC01000029.1"/>
</dbReference>
<name>A0A1H3U5Y7_9BACT</name>
<accession>A0A1H3U5Y7</accession>
<keyword evidence="1" id="KW-0233">DNA recombination</keyword>
<evidence type="ECO:0008006" key="4">
    <source>
        <dbReference type="Google" id="ProtNLM"/>
    </source>
</evidence>
<reference evidence="2 3" key="1">
    <citation type="submission" date="2016-10" db="EMBL/GenBank/DDBJ databases">
        <authorList>
            <person name="Varghese N."/>
            <person name="Submissions S."/>
        </authorList>
    </citation>
    <scope>NUCLEOTIDE SEQUENCE [LARGE SCALE GENOMIC DNA]</scope>
    <source>
        <strain evidence="2 3">DSM 17997</strain>
    </source>
</reference>
<dbReference type="SUPFAM" id="SSF56349">
    <property type="entry name" value="DNA breaking-rejoining enzymes"/>
    <property type="match status" value="1"/>
</dbReference>
<evidence type="ECO:0000256" key="1">
    <source>
        <dbReference type="ARBA" id="ARBA00023172"/>
    </source>
</evidence>
<comment type="caution">
    <text evidence="2">The sequence shown here is derived from an EMBL/GenBank/DDBJ whole genome shotgun (WGS) entry which is preliminary data.</text>
</comment>
<protein>
    <recommendedName>
        <fullName evidence="4">Tyr recombinase domain-containing protein</fullName>
    </recommendedName>
</protein>
<dbReference type="InterPro" id="IPR011010">
    <property type="entry name" value="DNA_brk_join_enz"/>
</dbReference>
<dbReference type="Proteomes" id="UP000199663">
    <property type="component" value="Unassembled WGS sequence"/>
</dbReference>
<keyword evidence="3" id="KW-1185">Reference proteome</keyword>